<dbReference type="GO" id="GO:0004519">
    <property type="term" value="F:endonuclease activity"/>
    <property type="evidence" value="ECO:0007669"/>
    <property type="project" value="UniProtKB-KW"/>
</dbReference>
<feature type="region of interest" description="Disordered" evidence="1">
    <location>
        <begin position="465"/>
        <end position="487"/>
    </location>
</feature>
<name>A0ABT0Y933_9ACTN</name>
<dbReference type="Proteomes" id="UP001523216">
    <property type="component" value="Unassembled WGS sequence"/>
</dbReference>
<dbReference type="SUPFAM" id="SSF52980">
    <property type="entry name" value="Restriction endonuclease-like"/>
    <property type="match status" value="1"/>
</dbReference>
<evidence type="ECO:0000256" key="1">
    <source>
        <dbReference type="SAM" id="MobiDB-lite"/>
    </source>
</evidence>
<keyword evidence="3" id="KW-0378">Hydrolase</keyword>
<dbReference type="InterPro" id="IPR011335">
    <property type="entry name" value="Restrct_endonuc-II-like"/>
</dbReference>
<dbReference type="Pfam" id="PF04471">
    <property type="entry name" value="Mrr_cat"/>
    <property type="match status" value="1"/>
</dbReference>
<dbReference type="InterPro" id="IPR011856">
    <property type="entry name" value="tRNA_endonuc-like_dom_sf"/>
</dbReference>
<proteinExistence type="predicted"/>
<organism evidence="3 4">
    <name type="scientific">Paractinoplanes hotanensis</name>
    <dbReference type="NCBI Taxonomy" id="2906497"/>
    <lineage>
        <taxon>Bacteria</taxon>
        <taxon>Bacillati</taxon>
        <taxon>Actinomycetota</taxon>
        <taxon>Actinomycetes</taxon>
        <taxon>Micromonosporales</taxon>
        <taxon>Micromonosporaceae</taxon>
        <taxon>Paractinoplanes</taxon>
    </lineage>
</organism>
<comment type="caution">
    <text evidence="3">The sequence shown here is derived from an EMBL/GenBank/DDBJ whole genome shotgun (WGS) entry which is preliminary data.</text>
</comment>
<sequence length="487" mass="52501">MGLHALIARYGQLANAARGAEHRRGQQFNTLVADLLRHWGVDDVEVGVRGLDGVDEIDVTFRIGPTRYLLEAKWLAKPQSSDAIVKLAGRVRQRLRGTRGIVLSMSGYTRHAAKTAQIGQQPDVIMLDRSHFEAILSGLLPPEDLIEEVITNVARHGGVHVPLTDLVLQRRPGPPPAFTIPPDETVQDQLIREMAGGVSARAILIGGPGWPEPEALSIHPDRHTLLVTTGDGIVAVDIRHGTTQWALPLPGCRGTAIVEPDGALLTVCNNAVVRWQAEKLEVIGGGFTGNSSLLSGPDGPAWVFDNTGTMYDNLVSLTGLGAGLGAEDRHQIDFSANVWNATWLERRRFFLAADGHSAVVDLDVSNHVDRSAWVESPQSGPRPLITRDAKSIITAAYDQGVRGSLYQTSTTSGRSAQLAHLTVNRVHGMAIRDDRDAYLLADIRGNDPSPHPIVISVAGMGPFVSPQTRRSLAGPAPSDDTRDRQSS</sequence>
<evidence type="ECO:0000313" key="4">
    <source>
        <dbReference type="Proteomes" id="UP001523216"/>
    </source>
</evidence>
<keyword evidence="3" id="KW-0540">Nuclease</keyword>
<gene>
    <name evidence="3" type="ORF">LXN57_32685</name>
</gene>
<dbReference type="InterPro" id="IPR011044">
    <property type="entry name" value="Quino_amine_DH_bsu"/>
</dbReference>
<evidence type="ECO:0000259" key="2">
    <source>
        <dbReference type="Pfam" id="PF04471"/>
    </source>
</evidence>
<dbReference type="InterPro" id="IPR007560">
    <property type="entry name" value="Restrct_endonuc_IV_Mrr"/>
</dbReference>
<protein>
    <submittedName>
        <fullName evidence="3">Restriction endonuclease</fullName>
    </submittedName>
</protein>
<dbReference type="EMBL" id="JAMQOL010000047">
    <property type="protein sequence ID" value="MCM4082335.1"/>
    <property type="molecule type" value="Genomic_DNA"/>
</dbReference>
<evidence type="ECO:0000313" key="3">
    <source>
        <dbReference type="EMBL" id="MCM4082335.1"/>
    </source>
</evidence>
<feature type="domain" description="Restriction endonuclease type IV Mrr" evidence="2">
    <location>
        <begin position="25"/>
        <end position="133"/>
    </location>
</feature>
<dbReference type="Gene3D" id="3.40.1350.10">
    <property type="match status" value="1"/>
</dbReference>
<keyword evidence="3" id="KW-0255">Endonuclease</keyword>
<dbReference type="SUPFAM" id="SSF50969">
    <property type="entry name" value="YVTN repeat-like/Quinoprotein amine dehydrogenase"/>
    <property type="match status" value="1"/>
</dbReference>
<accession>A0ABT0Y933</accession>
<reference evidence="3 4" key="1">
    <citation type="submission" date="2022-06" db="EMBL/GenBank/DDBJ databases">
        <title>Actinoplanes abujensis sp. nov., isolated from Nigerian arid soil.</title>
        <authorList>
            <person name="Ding P."/>
        </authorList>
    </citation>
    <scope>NUCLEOTIDE SEQUENCE [LARGE SCALE GENOMIC DNA]</scope>
    <source>
        <strain evidence="4">TRM88002</strain>
    </source>
</reference>
<keyword evidence="4" id="KW-1185">Reference proteome</keyword>